<gene>
    <name evidence="9" type="ORF">GMBLW1_15250</name>
</gene>
<dbReference type="PROSITE" id="PS51371">
    <property type="entry name" value="CBS"/>
    <property type="match status" value="2"/>
</dbReference>
<comment type="similarity">
    <text evidence="1 4">Belongs to the SIS family. GutQ/KpsF subfamily.</text>
</comment>
<dbReference type="GO" id="GO:0016853">
    <property type="term" value="F:isomerase activity"/>
    <property type="evidence" value="ECO:0007669"/>
    <property type="project" value="InterPro"/>
</dbReference>
<evidence type="ECO:0000256" key="5">
    <source>
        <dbReference type="PIRSR" id="PIRSR004692-3"/>
    </source>
</evidence>
<dbReference type="PROSITE" id="PS51464">
    <property type="entry name" value="SIS"/>
    <property type="match status" value="1"/>
</dbReference>
<evidence type="ECO:0000256" key="2">
    <source>
        <dbReference type="ARBA" id="ARBA00022737"/>
    </source>
</evidence>
<evidence type="ECO:0000256" key="6">
    <source>
        <dbReference type="PROSITE-ProRule" id="PRU00703"/>
    </source>
</evidence>
<evidence type="ECO:0000313" key="10">
    <source>
        <dbReference type="Proteomes" id="UP000464378"/>
    </source>
</evidence>
<dbReference type="InterPro" id="IPR046348">
    <property type="entry name" value="SIS_dom_sf"/>
</dbReference>
<dbReference type="Gene3D" id="3.10.580.10">
    <property type="entry name" value="CBS-domain"/>
    <property type="match status" value="1"/>
</dbReference>
<dbReference type="AlphaFoldDB" id="A0A6C2YMZ2"/>
<evidence type="ECO:0008006" key="11">
    <source>
        <dbReference type="Google" id="ProtNLM"/>
    </source>
</evidence>
<dbReference type="PANTHER" id="PTHR42745">
    <property type="match status" value="1"/>
</dbReference>
<dbReference type="Proteomes" id="UP000464378">
    <property type="component" value="Chromosome"/>
</dbReference>
<dbReference type="EMBL" id="LR586016">
    <property type="protein sequence ID" value="VIP02435.1"/>
    <property type="molecule type" value="Genomic_DNA"/>
</dbReference>
<dbReference type="InterPro" id="IPR050986">
    <property type="entry name" value="GutQ/KpsF_isomerases"/>
</dbReference>
<accession>A0A6C2YMZ2</accession>
<dbReference type="Gene3D" id="3.40.50.10490">
    <property type="entry name" value="Glucose-6-phosphate isomerase like protein, domain 1"/>
    <property type="match status" value="1"/>
</dbReference>
<protein>
    <recommendedName>
        <fullName evidence="11">KpsF/GutQ family sugar-phosphate isomerase</fullName>
    </recommendedName>
</protein>
<evidence type="ECO:0000259" key="8">
    <source>
        <dbReference type="PROSITE" id="PS51464"/>
    </source>
</evidence>
<keyword evidence="2" id="KW-0677">Repeat</keyword>
<dbReference type="GO" id="GO:0005975">
    <property type="term" value="P:carbohydrate metabolic process"/>
    <property type="evidence" value="ECO:0007669"/>
    <property type="project" value="InterPro"/>
</dbReference>
<evidence type="ECO:0000259" key="7">
    <source>
        <dbReference type="PROSITE" id="PS51371"/>
    </source>
</evidence>
<reference evidence="9" key="1">
    <citation type="submission" date="2019-04" db="EMBL/GenBank/DDBJ databases">
        <authorList>
            <consortium name="Science for Life Laboratories"/>
        </authorList>
    </citation>
    <scope>NUCLEOTIDE SEQUENCE</scope>
    <source>
        <strain evidence="9">MBLW1</strain>
    </source>
</reference>
<name>A0A6C2YMZ2_9BACT</name>
<dbReference type="InterPro" id="IPR004800">
    <property type="entry name" value="KdsD/KpsF-type"/>
</dbReference>
<proteinExistence type="inferred from homology"/>
<dbReference type="InParanoid" id="A0A6C2YMZ2"/>
<dbReference type="InterPro" id="IPR046342">
    <property type="entry name" value="CBS_dom_sf"/>
</dbReference>
<feature type="site" description="Catalytically relevant" evidence="5">
    <location>
        <position position="58"/>
    </location>
</feature>
<dbReference type="CDD" id="cd05014">
    <property type="entry name" value="SIS_Kpsf"/>
    <property type="match status" value="1"/>
</dbReference>
<sequence length="344" mass="37482">MAITTSSIDPRLVYARSILQTEAQALEAVADRLDQSFLQLIEILQNCPERIGITGVGKSADVGQKIAGTFNSMGTRSYTLDVTKAMHGDLGMVHPNDVVLFLSHSGESEELLRLLPMVRHQAGQLIAITGNPRSTLARSVDAAITYGPITESCPLALAPSTSTTIMIALGDAIAFVLAEQRRFTADDFARYHPAGSLGKRLARVDQFMRRPHDLRIASMNLSVRSVFAAMSPQGRRTGALILTDESGSLAGLFTDSDLARLFERRDDRALDRPIREVMTAHPITISPDARLMEAIERMRTLKISELPVIDEARKPIGLLDITDLIGLMPLDSAISTPAQRKLAS</sequence>
<dbReference type="InterPro" id="IPR000644">
    <property type="entry name" value="CBS_dom"/>
</dbReference>
<feature type="domain" description="CBS" evidence="7">
    <location>
        <begin position="208"/>
        <end position="268"/>
    </location>
</feature>
<feature type="domain" description="SIS" evidence="8">
    <location>
        <begin position="40"/>
        <end position="183"/>
    </location>
</feature>
<dbReference type="InterPro" id="IPR035474">
    <property type="entry name" value="SIS_Kpsf"/>
</dbReference>
<dbReference type="SUPFAM" id="SSF53697">
    <property type="entry name" value="SIS domain"/>
    <property type="match status" value="1"/>
</dbReference>
<evidence type="ECO:0000256" key="1">
    <source>
        <dbReference type="ARBA" id="ARBA00008165"/>
    </source>
</evidence>
<feature type="site" description="Catalytically relevant" evidence="5">
    <location>
        <position position="151"/>
    </location>
</feature>
<organism evidence="9">
    <name type="scientific">Tuwongella immobilis</name>
    <dbReference type="NCBI Taxonomy" id="692036"/>
    <lineage>
        <taxon>Bacteria</taxon>
        <taxon>Pseudomonadati</taxon>
        <taxon>Planctomycetota</taxon>
        <taxon>Planctomycetia</taxon>
        <taxon>Gemmatales</taxon>
        <taxon>Gemmataceae</taxon>
        <taxon>Tuwongella</taxon>
    </lineage>
</organism>
<dbReference type="Pfam" id="PF01380">
    <property type="entry name" value="SIS"/>
    <property type="match status" value="1"/>
</dbReference>
<evidence type="ECO:0000313" key="9">
    <source>
        <dbReference type="EMBL" id="VIP02435.1"/>
    </source>
</evidence>
<feature type="site" description="Catalytically relevant" evidence="5">
    <location>
        <position position="192"/>
    </location>
</feature>
<dbReference type="EMBL" id="LR593887">
    <property type="protein sequence ID" value="VTS01389.1"/>
    <property type="molecule type" value="Genomic_DNA"/>
</dbReference>
<dbReference type="InterPro" id="IPR001347">
    <property type="entry name" value="SIS_dom"/>
</dbReference>
<feature type="domain" description="CBS" evidence="7">
    <location>
        <begin position="278"/>
        <end position="336"/>
    </location>
</feature>
<dbReference type="SMART" id="SM00116">
    <property type="entry name" value="CBS"/>
    <property type="match status" value="2"/>
</dbReference>
<dbReference type="PIRSF" id="PIRSF004692">
    <property type="entry name" value="KdsD_KpsF"/>
    <property type="match status" value="1"/>
</dbReference>
<dbReference type="KEGG" id="tim:GMBLW1_15250"/>
<evidence type="ECO:0000256" key="3">
    <source>
        <dbReference type="ARBA" id="ARBA00023122"/>
    </source>
</evidence>
<dbReference type="RefSeq" id="WP_232056059.1">
    <property type="nucleotide sequence ID" value="NZ_LR593887.1"/>
</dbReference>
<keyword evidence="10" id="KW-1185">Reference proteome</keyword>
<feature type="site" description="Catalytically relevant" evidence="5">
    <location>
        <position position="110"/>
    </location>
</feature>
<dbReference type="Pfam" id="PF00571">
    <property type="entry name" value="CBS"/>
    <property type="match status" value="1"/>
</dbReference>
<dbReference type="NCBIfam" id="TIGR00393">
    <property type="entry name" value="kpsF"/>
    <property type="match status" value="1"/>
</dbReference>
<dbReference type="GO" id="GO:0097367">
    <property type="term" value="F:carbohydrate derivative binding"/>
    <property type="evidence" value="ECO:0007669"/>
    <property type="project" value="InterPro"/>
</dbReference>
<dbReference type="GO" id="GO:1901135">
    <property type="term" value="P:carbohydrate derivative metabolic process"/>
    <property type="evidence" value="ECO:0007669"/>
    <property type="project" value="InterPro"/>
</dbReference>
<dbReference type="PANTHER" id="PTHR42745:SF1">
    <property type="entry name" value="ARABINOSE 5-PHOSPHATE ISOMERASE KDSD"/>
    <property type="match status" value="1"/>
</dbReference>
<dbReference type="FunCoup" id="A0A6C2YMZ2">
    <property type="interactions" value="174"/>
</dbReference>
<keyword evidence="3 6" id="KW-0129">CBS domain</keyword>
<evidence type="ECO:0000256" key="4">
    <source>
        <dbReference type="PIRNR" id="PIRNR004692"/>
    </source>
</evidence>